<comment type="caution">
    <text evidence="1">The sequence shown here is derived from an EMBL/GenBank/DDBJ whole genome shotgun (WGS) entry which is preliminary data.</text>
</comment>
<dbReference type="Proteomes" id="UP000176902">
    <property type="component" value="Unassembled WGS sequence"/>
</dbReference>
<protein>
    <submittedName>
        <fullName evidence="1">Uncharacterized protein</fullName>
    </submittedName>
</protein>
<organism evidence="1 2">
    <name type="scientific">Candidatus Daviesbacteria bacterium RIFCSPHIGHO2_02_FULL_36_13</name>
    <dbReference type="NCBI Taxonomy" id="1797768"/>
    <lineage>
        <taxon>Bacteria</taxon>
        <taxon>Candidatus Daviesiibacteriota</taxon>
    </lineage>
</organism>
<sequence>MGEFTLYLNEEWHTRKIRQASAELVDTAQRVLNDLTPPLKELDSKNIPLRPSNELVRGFFSPYRQPGFYSSVEN</sequence>
<dbReference type="AlphaFoldDB" id="A0A1F5JZ11"/>
<dbReference type="EMBL" id="MFCV01000005">
    <property type="protein sequence ID" value="OGE33852.1"/>
    <property type="molecule type" value="Genomic_DNA"/>
</dbReference>
<accession>A0A1F5JZ11</accession>
<evidence type="ECO:0000313" key="1">
    <source>
        <dbReference type="EMBL" id="OGE33852.1"/>
    </source>
</evidence>
<reference evidence="1 2" key="1">
    <citation type="journal article" date="2016" name="Nat. Commun.">
        <title>Thousands of microbial genomes shed light on interconnected biogeochemical processes in an aquifer system.</title>
        <authorList>
            <person name="Anantharaman K."/>
            <person name="Brown C.T."/>
            <person name="Hug L.A."/>
            <person name="Sharon I."/>
            <person name="Castelle C.J."/>
            <person name="Probst A.J."/>
            <person name="Thomas B.C."/>
            <person name="Singh A."/>
            <person name="Wilkins M.J."/>
            <person name="Karaoz U."/>
            <person name="Brodie E.L."/>
            <person name="Williams K.H."/>
            <person name="Hubbard S.S."/>
            <person name="Banfield J.F."/>
        </authorList>
    </citation>
    <scope>NUCLEOTIDE SEQUENCE [LARGE SCALE GENOMIC DNA]</scope>
</reference>
<proteinExistence type="predicted"/>
<name>A0A1F5JZ11_9BACT</name>
<evidence type="ECO:0000313" key="2">
    <source>
        <dbReference type="Proteomes" id="UP000176902"/>
    </source>
</evidence>
<gene>
    <name evidence="1" type="ORF">A3C59_01950</name>
</gene>
<dbReference type="STRING" id="1797768.A3C59_01950"/>